<keyword evidence="4" id="KW-0804">Transcription</keyword>
<dbReference type="SMART" id="SM00432">
    <property type="entry name" value="MADS"/>
    <property type="match status" value="1"/>
</dbReference>
<dbReference type="InterPro" id="IPR050142">
    <property type="entry name" value="MADS-box/MEF2_TF"/>
</dbReference>
<dbReference type="GO" id="GO:0046983">
    <property type="term" value="F:protein dimerization activity"/>
    <property type="evidence" value="ECO:0007669"/>
    <property type="project" value="InterPro"/>
</dbReference>
<dbReference type="InterPro" id="IPR036879">
    <property type="entry name" value="TF_MADSbox_sf"/>
</dbReference>
<dbReference type="SUPFAM" id="SSF55455">
    <property type="entry name" value="SRF-like"/>
    <property type="match status" value="1"/>
</dbReference>
<evidence type="ECO:0000256" key="3">
    <source>
        <dbReference type="ARBA" id="ARBA00023125"/>
    </source>
</evidence>
<dbReference type="PANTHER" id="PTHR48019">
    <property type="entry name" value="SERUM RESPONSE FACTOR HOMOLOG"/>
    <property type="match status" value="1"/>
</dbReference>
<dbReference type="PRINTS" id="PR00404">
    <property type="entry name" value="MADSDOMAIN"/>
</dbReference>
<dbReference type="AlphaFoldDB" id="A0AAE1WJJ9"/>
<sequence length="426" mass="49144">MGRVKLKIQRLESLSSRQVTYGKRRAGILKKAQEISVLCDIDIILLMFSPTGKPSIFRGQRSNLDEMIAKYSQLTPKERAKRRLESLETLKRNFKKLDQDVDIEEFLDTSMPSTEEMHSRVNMMQAQLSEVRKRLSWWTNPDKIEDIEHLNQMENSLRESLNRTHMHKQEKFLKDPLISFDCTSQFQNGMHLPIVTTSDQDCQTQSWLPGGESQHMILPNEPHFLASRDMDCSRDASFPTCSGYFGDMKEQDLDNSRQMKNERQGGISVEDYACSAPLRLPLVEQYPYHSFANLSFPDLLEPGRETNFQPSTMDYQITGNFELPRSVYNSLPHSLVPTVGSCVISMLNGHSYQQDQWEGTTSLQVTVRPSLVVTLKERLWPSRLELLCQFWPQLRDIGCHPVFEPLTKTDWTSPAPPTLVIRTRLK</sequence>
<dbReference type="FunFam" id="3.40.1810.10:FF:000010">
    <property type="entry name" value="Agamous-like MADS-box protein AGL30"/>
    <property type="match status" value="1"/>
</dbReference>
<dbReference type="Gene3D" id="3.40.1810.10">
    <property type="entry name" value="Transcription factor, MADS-box"/>
    <property type="match status" value="1"/>
</dbReference>
<name>A0AAE1WJJ9_9LAMI</name>
<keyword evidence="3" id="KW-0238">DNA-binding</keyword>
<keyword evidence="2" id="KW-0805">Transcription regulation</keyword>
<evidence type="ECO:0000256" key="2">
    <source>
        <dbReference type="ARBA" id="ARBA00023015"/>
    </source>
</evidence>
<dbReference type="GO" id="GO:0080092">
    <property type="term" value="P:regulation of pollen tube growth"/>
    <property type="evidence" value="ECO:0007669"/>
    <property type="project" value="UniProtKB-ARBA"/>
</dbReference>
<comment type="caution">
    <text evidence="7">The sequence shown here is derived from an EMBL/GenBank/DDBJ whole genome shotgun (WGS) entry which is preliminary data.</text>
</comment>
<feature type="domain" description="MADS-box" evidence="6">
    <location>
        <begin position="1"/>
        <end position="61"/>
    </location>
</feature>
<dbReference type="GO" id="GO:0005634">
    <property type="term" value="C:nucleus"/>
    <property type="evidence" value="ECO:0007669"/>
    <property type="project" value="UniProtKB-SubCell"/>
</dbReference>
<evidence type="ECO:0000256" key="1">
    <source>
        <dbReference type="ARBA" id="ARBA00004123"/>
    </source>
</evidence>
<accession>A0AAE1WJJ9</accession>
<evidence type="ECO:0000256" key="5">
    <source>
        <dbReference type="ARBA" id="ARBA00023242"/>
    </source>
</evidence>
<dbReference type="Proteomes" id="UP001289374">
    <property type="component" value="Unassembled WGS sequence"/>
</dbReference>
<gene>
    <name evidence="7" type="ORF">Sango_1606900</name>
</gene>
<keyword evidence="5" id="KW-0539">Nucleus</keyword>
<evidence type="ECO:0000313" key="8">
    <source>
        <dbReference type="Proteomes" id="UP001289374"/>
    </source>
</evidence>
<keyword evidence="8" id="KW-1185">Reference proteome</keyword>
<protein>
    <submittedName>
        <fullName evidence="7">Agamous-like MADS-box protein</fullName>
    </submittedName>
</protein>
<evidence type="ECO:0000313" key="7">
    <source>
        <dbReference type="EMBL" id="KAK4394526.1"/>
    </source>
</evidence>
<comment type="subcellular location">
    <subcellularLocation>
        <location evidence="1">Nucleus</location>
    </subcellularLocation>
</comment>
<dbReference type="PROSITE" id="PS50066">
    <property type="entry name" value="MADS_BOX_2"/>
    <property type="match status" value="1"/>
</dbReference>
<dbReference type="GO" id="GO:0003677">
    <property type="term" value="F:DNA binding"/>
    <property type="evidence" value="ECO:0007669"/>
    <property type="project" value="UniProtKB-KW"/>
</dbReference>
<reference evidence="7" key="2">
    <citation type="journal article" date="2024" name="Plant">
        <title>Genomic evolution and insights into agronomic trait innovations of Sesamum species.</title>
        <authorList>
            <person name="Miao H."/>
            <person name="Wang L."/>
            <person name="Qu L."/>
            <person name="Liu H."/>
            <person name="Sun Y."/>
            <person name="Le M."/>
            <person name="Wang Q."/>
            <person name="Wei S."/>
            <person name="Zheng Y."/>
            <person name="Lin W."/>
            <person name="Duan Y."/>
            <person name="Cao H."/>
            <person name="Xiong S."/>
            <person name="Wang X."/>
            <person name="Wei L."/>
            <person name="Li C."/>
            <person name="Ma Q."/>
            <person name="Ju M."/>
            <person name="Zhao R."/>
            <person name="Li G."/>
            <person name="Mu C."/>
            <person name="Tian Q."/>
            <person name="Mei H."/>
            <person name="Zhang T."/>
            <person name="Gao T."/>
            <person name="Zhang H."/>
        </authorList>
    </citation>
    <scope>NUCLEOTIDE SEQUENCE</scope>
    <source>
        <strain evidence="7">K16</strain>
    </source>
</reference>
<dbReference type="Pfam" id="PF00319">
    <property type="entry name" value="SRF-TF"/>
    <property type="match status" value="1"/>
</dbReference>
<dbReference type="EMBL" id="JACGWL010000009">
    <property type="protein sequence ID" value="KAK4394526.1"/>
    <property type="molecule type" value="Genomic_DNA"/>
</dbReference>
<evidence type="ECO:0000259" key="6">
    <source>
        <dbReference type="PROSITE" id="PS50066"/>
    </source>
</evidence>
<dbReference type="InterPro" id="IPR002100">
    <property type="entry name" value="TF_MADSbox"/>
</dbReference>
<reference evidence="7" key="1">
    <citation type="submission" date="2020-06" db="EMBL/GenBank/DDBJ databases">
        <authorList>
            <person name="Li T."/>
            <person name="Hu X."/>
            <person name="Zhang T."/>
            <person name="Song X."/>
            <person name="Zhang H."/>
            <person name="Dai N."/>
            <person name="Sheng W."/>
            <person name="Hou X."/>
            <person name="Wei L."/>
        </authorList>
    </citation>
    <scope>NUCLEOTIDE SEQUENCE</scope>
    <source>
        <strain evidence="7">K16</strain>
        <tissue evidence="7">Leaf</tissue>
    </source>
</reference>
<dbReference type="GO" id="GO:0010152">
    <property type="term" value="P:pollen maturation"/>
    <property type="evidence" value="ECO:0007669"/>
    <property type="project" value="UniProtKB-ARBA"/>
</dbReference>
<organism evidence="7 8">
    <name type="scientific">Sesamum angolense</name>
    <dbReference type="NCBI Taxonomy" id="2727404"/>
    <lineage>
        <taxon>Eukaryota</taxon>
        <taxon>Viridiplantae</taxon>
        <taxon>Streptophyta</taxon>
        <taxon>Embryophyta</taxon>
        <taxon>Tracheophyta</taxon>
        <taxon>Spermatophyta</taxon>
        <taxon>Magnoliopsida</taxon>
        <taxon>eudicotyledons</taxon>
        <taxon>Gunneridae</taxon>
        <taxon>Pentapetalae</taxon>
        <taxon>asterids</taxon>
        <taxon>lamiids</taxon>
        <taxon>Lamiales</taxon>
        <taxon>Pedaliaceae</taxon>
        <taxon>Sesamum</taxon>
    </lineage>
</organism>
<proteinExistence type="predicted"/>
<evidence type="ECO:0000256" key="4">
    <source>
        <dbReference type="ARBA" id="ARBA00023163"/>
    </source>
</evidence>